<evidence type="ECO:0000313" key="12">
    <source>
        <dbReference type="Proteomes" id="UP001164746"/>
    </source>
</evidence>
<feature type="domain" description="PX" evidence="10">
    <location>
        <begin position="115"/>
        <end position="258"/>
    </location>
</feature>
<feature type="domain" description="PLD phosphodiesterase" evidence="9">
    <location>
        <begin position="1155"/>
        <end position="1182"/>
    </location>
</feature>
<dbReference type="Pfam" id="PF00787">
    <property type="entry name" value="PX"/>
    <property type="match status" value="1"/>
</dbReference>
<dbReference type="PIRSF" id="PIRSF009376">
    <property type="entry name" value="Phospholipase_D_euk"/>
    <property type="match status" value="1"/>
</dbReference>
<proteinExistence type="inferred from homology"/>
<keyword evidence="6" id="KW-0443">Lipid metabolism</keyword>
<evidence type="ECO:0000259" key="10">
    <source>
        <dbReference type="PROSITE" id="PS50195"/>
    </source>
</evidence>
<dbReference type="Proteomes" id="UP001164746">
    <property type="component" value="Chromosome 6"/>
</dbReference>
<dbReference type="EMBL" id="CP111017">
    <property type="protein sequence ID" value="WAR07189.1"/>
    <property type="molecule type" value="Genomic_DNA"/>
</dbReference>
<dbReference type="SMART" id="SM00312">
    <property type="entry name" value="PX"/>
    <property type="match status" value="1"/>
</dbReference>
<organism evidence="11 12">
    <name type="scientific">Mya arenaria</name>
    <name type="common">Soft-shell clam</name>
    <dbReference type="NCBI Taxonomy" id="6604"/>
    <lineage>
        <taxon>Eukaryota</taxon>
        <taxon>Metazoa</taxon>
        <taxon>Spiralia</taxon>
        <taxon>Lophotrochozoa</taxon>
        <taxon>Mollusca</taxon>
        <taxon>Bivalvia</taxon>
        <taxon>Autobranchia</taxon>
        <taxon>Heteroconchia</taxon>
        <taxon>Euheterodonta</taxon>
        <taxon>Imparidentia</taxon>
        <taxon>Neoheterodontei</taxon>
        <taxon>Myida</taxon>
        <taxon>Myoidea</taxon>
        <taxon>Myidae</taxon>
        <taxon>Mya</taxon>
    </lineage>
</organism>
<evidence type="ECO:0000256" key="4">
    <source>
        <dbReference type="ARBA" id="ARBA00022801"/>
    </source>
</evidence>
<dbReference type="CDD" id="cd01254">
    <property type="entry name" value="PH_PLD"/>
    <property type="match status" value="1"/>
</dbReference>
<feature type="region of interest" description="Disordered" evidence="8">
    <location>
        <begin position="868"/>
        <end position="889"/>
    </location>
</feature>
<keyword evidence="12" id="KW-1185">Reference proteome</keyword>
<evidence type="ECO:0000256" key="3">
    <source>
        <dbReference type="ARBA" id="ARBA00022737"/>
    </source>
</evidence>
<dbReference type="Gene3D" id="3.30.1520.10">
    <property type="entry name" value="Phox-like domain"/>
    <property type="match status" value="2"/>
</dbReference>
<keyword evidence="3" id="KW-0677">Repeat</keyword>
<feature type="compositionally biased region" description="Basic and acidic residues" evidence="8">
    <location>
        <begin position="823"/>
        <end position="843"/>
    </location>
</feature>
<gene>
    <name evidence="11" type="ORF">MAR_017147</name>
</gene>
<dbReference type="InterPro" id="IPR025202">
    <property type="entry name" value="PLD-like_dom"/>
</dbReference>
<dbReference type="Pfam" id="PF00614">
    <property type="entry name" value="PLDc"/>
    <property type="match status" value="1"/>
</dbReference>
<keyword evidence="5 7" id="KW-0442">Lipid degradation</keyword>
<dbReference type="PANTHER" id="PTHR18896">
    <property type="entry name" value="PHOSPHOLIPASE D"/>
    <property type="match status" value="1"/>
</dbReference>
<dbReference type="PROSITE" id="PS50035">
    <property type="entry name" value="PLD"/>
    <property type="match status" value="2"/>
</dbReference>
<dbReference type="SMART" id="SM00155">
    <property type="entry name" value="PLDc"/>
    <property type="match status" value="2"/>
</dbReference>
<feature type="compositionally biased region" description="Basic and acidic residues" evidence="8">
    <location>
        <begin position="802"/>
        <end position="814"/>
    </location>
</feature>
<dbReference type="SUPFAM" id="SSF64268">
    <property type="entry name" value="PX domain"/>
    <property type="match status" value="1"/>
</dbReference>
<evidence type="ECO:0000256" key="8">
    <source>
        <dbReference type="SAM" id="MobiDB-lite"/>
    </source>
</evidence>
<evidence type="ECO:0000256" key="7">
    <source>
        <dbReference type="PIRNR" id="PIRNR009376"/>
    </source>
</evidence>
<dbReference type="CDD" id="cd09141">
    <property type="entry name" value="PLDc_vPLD1_2_yPLD_like_2"/>
    <property type="match status" value="1"/>
</dbReference>
<comment type="similarity">
    <text evidence="2 7">Belongs to the phospholipase D family.</text>
</comment>
<dbReference type="PANTHER" id="PTHR18896:SF76">
    <property type="entry name" value="PHOSPHOLIPASE"/>
    <property type="match status" value="1"/>
</dbReference>
<evidence type="ECO:0000256" key="6">
    <source>
        <dbReference type="ARBA" id="ARBA00023098"/>
    </source>
</evidence>
<reference evidence="11" key="1">
    <citation type="submission" date="2022-11" db="EMBL/GenBank/DDBJ databases">
        <title>Centuries of genome instability and evolution in soft-shell clam transmissible cancer (bioRxiv).</title>
        <authorList>
            <person name="Hart S.F.M."/>
            <person name="Yonemitsu M.A."/>
            <person name="Giersch R.M."/>
            <person name="Beal B.F."/>
            <person name="Arriagada G."/>
            <person name="Davis B.W."/>
            <person name="Ostrander E.A."/>
            <person name="Goff S.P."/>
            <person name="Metzger M.J."/>
        </authorList>
    </citation>
    <scope>NUCLEOTIDE SEQUENCE</scope>
    <source>
        <strain evidence="11">MELC-2E11</strain>
        <tissue evidence="11">Siphon/mantle</tissue>
    </source>
</reference>
<dbReference type="Pfam" id="PF13091">
    <property type="entry name" value="PLDc_2"/>
    <property type="match status" value="1"/>
</dbReference>
<protein>
    <recommendedName>
        <fullName evidence="7">Phospholipase</fullName>
        <ecNumber evidence="7">3.1.4.4</ecNumber>
    </recommendedName>
</protein>
<dbReference type="InterPro" id="IPR036871">
    <property type="entry name" value="PX_dom_sf"/>
</dbReference>
<feature type="domain" description="PLD phosphodiesterase" evidence="9">
    <location>
        <begin position="408"/>
        <end position="435"/>
    </location>
</feature>
<evidence type="ECO:0000256" key="2">
    <source>
        <dbReference type="ARBA" id="ARBA00008664"/>
    </source>
</evidence>
<dbReference type="PROSITE" id="PS50195">
    <property type="entry name" value="PX"/>
    <property type="match status" value="1"/>
</dbReference>
<dbReference type="EC" id="3.1.4.4" evidence="7"/>
<dbReference type="InterPro" id="IPR001683">
    <property type="entry name" value="PX_dom"/>
</dbReference>
<dbReference type="SUPFAM" id="SSF50729">
    <property type="entry name" value="PH domain-like"/>
    <property type="match status" value="1"/>
</dbReference>
<dbReference type="Gene3D" id="3.30.870.10">
    <property type="entry name" value="Endonuclease Chain A"/>
    <property type="match status" value="2"/>
</dbReference>
<sequence length="1325" mass="150956">MDNFGENTFSDSEPLMDERSGIRNTTQQFLRSFSILSDDSDFDELDDIDTPDFVDGSGDVEPTVQHTSTAGVRVEFGKGDQQEGKLIPFSTIHRPAKGFQNVRPDCWMKEPIHVRIPKFEREDHPHMTRKAFNPNLYTIEVRHGDYVWTFKRRYKHFDSLHKSLRLFRARCSLPVPTKQHREQRQSFREERKERKIKKKQKKVVVGRFPKKPEIMVREEQLEKRRRHLEAYLQSVVESKWYRNHTEVLKFLEVSELSFVNRLGQKWKEADINKCSGGRRISIGCCGCLKKYHVAGRWSKRWLVLKDTFIAYIRPRDGCVCDVMLMDSGFKVHSGMGATGAPHGLLVQNMSRHLLAKSWTSRKADEWEESIKNAADTTGREFIQNDIRYGSYAPVIRHPDHVATSNRVLLWAHHEKVVVIDQKTAFLGGFDLCYGRWDDDQHRMTDLGSVSFTPLSKPTPADIGFPQNGSAPRHRTIRHLPRQPSTIAESPESNMADSGIYDEAGNQIKESIGDSFQSNNNSQEEKAVGNTKRLSNGQAGKCASAEDLSVTKNVPYSSNRYSSCSEREYGSADVLTDNDSLETVDKIGYHNIVAEVTVHSHGAQDTGEVADHSHVDQDIREGAGHSQDTGNTPHSPVCNVINSDGDDEISDNNSLPFIDDGAVNVERGVIKLEKEHSDDRKSVDVDEIQISEDMPDSFREHSTDLEKIEEQIISCDNVNNDKISSDTNGIQKRKAEVCNQEEVKAVHVDELSAEMPSDLQASFTDQNKNQTKASVRFREDGTGEIEEEHIAPVTAGKLHATPSRKDAASRRETWASRKLRKTFKLKDKNEDEDQPDGKDKSEKSDSDDESSGHKFRNKWRMVLNIKKLEHGGKRPEDEEPIPPGVQSPHQSLSARIVSKMPFRAPRQDSDDDFQHFLYPWKRLFRRDDSAVMVKSVMKTSVADDYEGLEGSSKLWIGKDYINFIHKDPVDVHNPFEDFIERDKTPRMPWHDVGGVVYGKAARDVARHFILRWNFCKTEKFKSNKEFPILMPKTYAKCEVSPAIKDITYSCTTQILRSNQFFISQIGDHSMVRNEISEALLERIVRAHKLQETFRVYVVLPLLPAFEGEIGATGGYSIQAVLHWNYMSISKVDDPKKYILFCGLRSHDELKGKLVTELVYVHSKLMIVDDDTVIIGSANINDRSMIGSRDSEIAVVVEDTDKFPVKLNGKDHMAGKFATSLRRTLFREHLGIKEDDFHIDLSDPVCDKFYKNVFKCIPDDRIKSFSQIKEMAATPSLAETDKEAARQELKKVKGRIVFLPLYFLENEVSLMASGAQREAVMPTKLWT</sequence>
<evidence type="ECO:0000256" key="1">
    <source>
        <dbReference type="ARBA" id="ARBA00000798"/>
    </source>
</evidence>
<dbReference type="SUPFAM" id="SSF56024">
    <property type="entry name" value="Phospholipase D/nuclease"/>
    <property type="match status" value="3"/>
</dbReference>
<dbReference type="InterPro" id="IPR001736">
    <property type="entry name" value="PLipase_D/transphosphatidylase"/>
</dbReference>
<comment type="catalytic activity">
    <reaction evidence="1 7">
        <text>a 1,2-diacyl-sn-glycero-3-phosphocholine + H2O = a 1,2-diacyl-sn-glycero-3-phosphate + choline + H(+)</text>
        <dbReference type="Rhea" id="RHEA:14445"/>
        <dbReference type="ChEBI" id="CHEBI:15354"/>
        <dbReference type="ChEBI" id="CHEBI:15377"/>
        <dbReference type="ChEBI" id="CHEBI:15378"/>
        <dbReference type="ChEBI" id="CHEBI:57643"/>
        <dbReference type="ChEBI" id="CHEBI:58608"/>
        <dbReference type="EC" id="3.1.4.4"/>
    </reaction>
</comment>
<evidence type="ECO:0000313" key="11">
    <source>
        <dbReference type="EMBL" id="WAR07189.1"/>
    </source>
</evidence>
<name>A0ABY7EFI7_MYAAR</name>
<dbReference type="InterPro" id="IPR015679">
    <property type="entry name" value="PLipase_D_fam"/>
</dbReference>
<dbReference type="CDD" id="cd06895">
    <property type="entry name" value="PX_PLD"/>
    <property type="match status" value="1"/>
</dbReference>
<evidence type="ECO:0000256" key="5">
    <source>
        <dbReference type="ARBA" id="ARBA00022963"/>
    </source>
</evidence>
<dbReference type="InterPro" id="IPR016555">
    <property type="entry name" value="PLipase_D_euk"/>
</dbReference>
<keyword evidence="4 7" id="KW-0378">Hydrolase</keyword>
<evidence type="ECO:0000259" key="9">
    <source>
        <dbReference type="PROSITE" id="PS50035"/>
    </source>
</evidence>
<accession>A0ABY7EFI7</accession>
<feature type="region of interest" description="Disordered" evidence="8">
    <location>
        <begin position="778"/>
        <end position="854"/>
    </location>
</feature>
<feature type="region of interest" description="Disordered" evidence="8">
    <location>
        <begin position="511"/>
        <end position="541"/>
    </location>
</feature>